<dbReference type="InterPro" id="IPR053161">
    <property type="entry name" value="Ulvan_degrading_GH"/>
</dbReference>
<dbReference type="EMBL" id="JAFEJT020000023">
    <property type="protein sequence ID" value="MCH9275975.1"/>
    <property type="molecule type" value="Genomic_DNA"/>
</dbReference>
<dbReference type="Proteomes" id="UP000710815">
    <property type="component" value="Unassembled WGS sequence"/>
</dbReference>
<evidence type="ECO:0000313" key="2">
    <source>
        <dbReference type="Proteomes" id="UP000710815"/>
    </source>
</evidence>
<keyword evidence="2" id="KW-1185">Reference proteome</keyword>
<reference evidence="1 2" key="2">
    <citation type="journal article" date="2021" name="Syst. Appl. Microbiol.">
        <title>Phylogenetic classification of ten novel species belonging to the genus Bifidobacterium comprising B. phasiani sp. nov., B. pongonis sp. nov., B. saguinibicoloris sp. nov., B. colobi sp. nov., B. simiiventris sp. nov., B. santillanense sp. nov., B. miconis sp. nov., B. amazonense sp. nov., B. pluvialisilvae sp. nov., and B. miconisargentati sp. nov.</title>
        <authorList>
            <person name="Lugli G.A."/>
            <person name="Calvete-Torre I."/>
            <person name="Alessandri G."/>
            <person name="Milani C."/>
            <person name="Turroni F."/>
            <person name="Laiolo P."/>
            <person name="Ossiprandi M.C."/>
            <person name="Margolles A."/>
            <person name="Ruiz L."/>
            <person name="Ventura M."/>
        </authorList>
    </citation>
    <scope>NUCLEOTIDE SEQUENCE [LARGE SCALE GENOMIC DNA]</scope>
    <source>
        <strain evidence="1 2">MA1</strain>
    </source>
</reference>
<evidence type="ECO:0008006" key="3">
    <source>
        <dbReference type="Google" id="ProtNLM"/>
    </source>
</evidence>
<dbReference type="PANTHER" id="PTHR36848:SF2">
    <property type="entry name" value="SECRETED PROTEIN"/>
    <property type="match status" value="1"/>
</dbReference>
<sequence length="778" mass="86432">MTSDTGRDGLTFLTFLAVNDRPDLAGITARLDECKALGFDGTVWHPRNYPGDPDYLSRQYFDLLSAVILHAKRIGMEFWIYDENGWPSGSASGKVHEMNPDLTAGWLEYRDGTVVERSEPALLNTFNAKTCADFIRLTYDGHKTGLDPEAFDHLTGFFSDEVGFLEGRGATFRHRGVPWCSDFAARYEGRYGEPLDPRLLFAGDGPDAARARANYWELATDLLDENFHAPINAWCEAHGKAYTAHAKGEESPYFQVPYSGSVYQVMRHVSVPAIDALERDPGNHYYPHIASSIARQFHSGRALCEAMGGAGWGVNPESWERYMRWLIDCGVDTFVLHLSQYRLKAQAIRDWPASQPLGLTWRPAFGKVLADMRDYAARRSEWEAGRDRMLVVCPTRGVMERFDPREMHVINEHDGDGVPDSAAGRISKRFNALVEQLHEAGESYDVTEERIVDEFGEPTSDGGIRIGTCTYHRVVMGEGCSPRVPAVRERLRALDERPDSWRVLPSGANQLPLDLAVDGGDYPVVRATFDIRRLWNACITLVCSDPVRGVEINGMRICPADAGTLPGEEAPARYAVPAEILRTGSNAVTIHSLPDGEPRPFVWLRGDFRVLSESPYFKTADPRQAYTLGPFELAEPSADLDPADLTSSGMPFRFAPVIMTRRLAVDKPADHLRFTGVRADAIHVMVDGRDAGWAIGPEYAIRIAEPLTTGTHDLTVALYPSTYNTYGPHHHIDGDRHVISPAQYEGVRNFADHADRPAGTAVPGWHVVRLGLGDLVLP</sequence>
<proteinExistence type="predicted"/>
<accession>A0ABS9VVY3</accession>
<dbReference type="PANTHER" id="PTHR36848">
    <property type="entry name" value="DNA-BINDING PROTEIN (PUTATIVE SECRETED PROTEIN)-RELATED"/>
    <property type="match status" value="1"/>
</dbReference>
<name>A0ABS9VVY3_9BIFI</name>
<gene>
    <name evidence="1" type="ORF">JS533_006775</name>
</gene>
<comment type="caution">
    <text evidence="1">The sequence shown here is derived from an EMBL/GenBank/DDBJ whole genome shotgun (WGS) entry which is preliminary data.</text>
</comment>
<organism evidence="1 2">
    <name type="scientific">Bifidobacterium amazonense</name>
    <dbReference type="NCBI Taxonomy" id="2809027"/>
    <lineage>
        <taxon>Bacteria</taxon>
        <taxon>Bacillati</taxon>
        <taxon>Actinomycetota</taxon>
        <taxon>Actinomycetes</taxon>
        <taxon>Bifidobacteriales</taxon>
        <taxon>Bifidobacteriaceae</taxon>
        <taxon>Bifidobacterium</taxon>
    </lineage>
</organism>
<protein>
    <recommendedName>
        <fullName evidence="3">Glycoside hydrolase</fullName>
    </recommendedName>
</protein>
<reference evidence="1 2" key="1">
    <citation type="journal article" date="2021" name="Environ. Microbiol.">
        <title>Genetic insights into the dark matter of the mammalian gut microbiota through targeted genome reconstruction.</title>
        <authorList>
            <person name="Lugli G.A."/>
            <person name="Alessandri G."/>
            <person name="Milani C."/>
            <person name="Viappiani A."/>
            <person name="Fontana F."/>
            <person name="Tarracchini C."/>
            <person name="Mancabelli L."/>
            <person name="Argentini C."/>
            <person name="Ruiz L."/>
            <person name="Margolles A."/>
            <person name="van Sinderen D."/>
            <person name="Turroni F."/>
            <person name="Ventura M."/>
        </authorList>
    </citation>
    <scope>NUCLEOTIDE SEQUENCE [LARGE SCALE GENOMIC DNA]</scope>
    <source>
        <strain evidence="1 2">MA1</strain>
    </source>
</reference>
<dbReference type="RefSeq" id="WP_241513680.1">
    <property type="nucleotide sequence ID" value="NZ_JAFEJT020000023.1"/>
</dbReference>
<evidence type="ECO:0000313" key="1">
    <source>
        <dbReference type="EMBL" id="MCH9275975.1"/>
    </source>
</evidence>